<protein>
    <submittedName>
        <fullName evidence="2">Uncharacterized protein</fullName>
    </submittedName>
</protein>
<evidence type="ECO:0000256" key="1">
    <source>
        <dbReference type="SAM" id="MobiDB-lite"/>
    </source>
</evidence>
<reference evidence="2 3" key="1">
    <citation type="submission" date="2019-04" db="EMBL/GenBank/DDBJ databases">
        <title>An improved genome assembly and genetic linkage map for asparagus bean, Vigna unguiculata ssp. sesquipedialis.</title>
        <authorList>
            <person name="Xia Q."/>
            <person name="Zhang R."/>
            <person name="Dong Y."/>
        </authorList>
    </citation>
    <scope>NUCLEOTIDE SEQUENCE [LARGE SCALE GENOMIC DNA]</scope>
    <source>
        <tissue evidence="2">Leaf</tissue>
    </source>
</reference>
<name>A0A4D6MTB2_VIGUN</name>
<dbReference type="Proteomes" id="UP000501690">
    <property type="component" value="Linkage Group LG8"/>
</dbReference>
<dbReference type="EMBL" id="CP039352">
    <property type="protein sequence ID" value="QCE03105.1"/>
    <property type="molecule type" value="Genomic_DNA"/>
</dbReference>
<sequence length="307" mass="34142">MREVKHCRVVVEISSHYSRLGGLPETGHSESHRRQRFHLSDRTIEPFFEPITALIGALNDKLSLQQKEFIAILPCYPHSVAKSHQDHLHQHHLLTCIAYTIIANHKQIGSEDVAPGGTKLPPDGFWARKVRKIAFVVNRIQRASPGMAPGGQMGAARRCLLYTSRSEDVAPGGTKLPPDGFWARKVRKIAFVVNRIQRASPGMAPGGQMGAARRCLLYTSRSEDVAPGGTKLPPDGFWARKSKSAQNPEKTSKSSLMARVAWRFNQYRQALHKRKPKIGLNNKHCLAVLFMPPGGFPSQPRNAVKMV</sequence>
<dbReference type="AlphaFoldDB" id="A0A4D6MTB2"/>
<evidence type="ECO:0000313" key="3">
    <source>
        <dbReference type="Proteomes" id="UP000501690"/>
    </source>
</evidence>
<gene>
    <name evidence="2" type="ORF">DEO72_LG8g1126</name>
</gene>
<accession>A0A4D6MTB2</accession>
<feature type="region of interest" description="Disordered" evidence="1">
    <location>
        <begin position="226"/>
        <end position="254"/>
    </location>
</feature>
<feature type="compositionally biased region" description="Polar residues" evidence="1">
    <location>
        <begin position="244"/>
        <end position="254"/>
    </location>
</feature>
<evidence type="ECO:0000313" key="2">
    <source>
        <dbReference type="EMBL" id="QCE03105.1"/>
    </source>
</evidence>
<organism evidence="2 3">
    <name type="scientific">Vigna unguiculata</name>
    <name type="common">Cowpea</name>
    <dbReference type="NCBI Taxonomy" id="3917"/>
    <lineage>
        <taxon>Eukaryota</taxon>
        <taxon>Viridiplantae</taxon>
        <taxon>Streptophyta</taxon>
        <taxon>Embryophyta</taxon>
        <taxon>Tracheophyta</taxon>
        <taxon>Spermatophyta</taxon>
        <taxon>Magnoliopsida</taxon>
        <taxon>eudicotyledons</taxon>
        <taxon>Gunneridae</taxon>
        <taxon>Pentapetalae</taxon>
        <taxon>rosids</taxon>
        <taxon>fabids</taxon>
        <taxon>Fabales</taxon>
        <taxon>Fabaceae</taxon>
        <taxon>Papilionoideae</taxon>
        <taxon>50 kb inversion clade</taxon>
        <taxon>NPAAA clade</taxon>
        <taxon>indigoferoid/millettioid clade</taxon>
        <taxon>Phaseoleae</taxon>
        <taxon>Vigna</taxon>
    </lineage>
</organism>
<keyword evidence="3" id="KW-1185">Reference proteome</keyword>
<proteinExistence type="predicted"/>